<accession>A0A8K0E4E8</accession>
<keyword evidence="2" id="KW-1185">Reference proteome</keyword>
<proteinExistence type="predicted"/>
<evidence type="ECO:0000313" key="2">
    <source>
        <dbReference type="Proteomes" id="UP000796880"/>
    </source>
</evidence>
<organism evidence="1 2">
    <name type="scientific">Rhamnella rubrinervis</name>
    <dbReference type="NCBI Taxonomy" id="2594499"/>
    <lineage>
        <taxon>Eukaryota</taxon>
        <taxon>Viridiplantae</taxon>
        <taxon>Streptophyta</taxon>
        <taxon>Embryophyta</taxon>
        <taxon>Tracheophyta</taxon>
        <taxon>Spermatophyta</taxon>
        <taxon>Magnoliopsida</taxon>
        <taxon>eudicotyledons</taxon>
        <taxon>Gunneridae</taxon>
        <taxon>Pentapetalae</taxon>
        <taxon>rosids</taxon>
        <taxon>fabids</taxon>
        <taxon>Rosales</taxon>
        <taxon>Rhamnaceae</taxon>
        <taxon>rhamnoid group</taxon>
        <taxon>Rhamneae</taxon>
        <taxon>Rhamnella</taxon>
    </lineage>
</organism>
<dbReference type="Proteomes" id="UP000796880">
    <property type="component" value="Unassembled WGS sequence"/>
</dbReference>
<protein>
    <submittedName>
        <fullName evidence="1">Uncharacterized protein</fullName>
    </submittedName>
</protein>
<name>A0A8K0E4E8_9ROSA</name>
<gene>
    <name evidence="1" type="ORF">FNV43_RR17555</name>
</gene>
<dbReference type="EMBL" id="VOIH02000008">
    <property type="protein sequence ID" value="KAF3439279.1"/>
    <property type="molecule type" value="Genomic_DNA"/>
</dbReference>
<comment type="caution">
    <text evidence="1">The sequence shown here is derived from an EMBL/GenBank/DDBJ whole genome shotgun (WGS) entry which is preliminary data.</text>
</comment>
<dbReference type="AlphaFoldDB" id="A0A8K0E4E8"/>
<reference evidence="1" key="1">
    <citation type="submission" date="2020-03" db="EMBL/GenBank/DDBJ databases">
        <title>A high-quality chromosome-level genome assembly of a woody plant with both climbing and erect habits, Rhamnella rubrinervis.</title>
        <authorList>
            <person name="Lu Z."/>
            <person name="Yang Y."/>
            <person name="Zhu X."/>
            <person name="Sun Y."/>
        </authorList>
    </citation>
    <scope>NUCLEOTIDE SEQUENCE</scope>
    <source>
        <strain evidence="1">BYM</strain>
        <tissue evidence="1">Leaf</tissue>
    </source>
</reference>
<evidence type="ECO:0000313" key="1">
    <source>
        <dbReference type="EMBL" id="KAF3439279.1"/>
    </source>
</evidence>
<sequence>MANVNRSPNRPQPEVVELDLAAINVNNRNPRSLFPEVDDDAGWLALNRGGRGFWGSSTDCRHVPKCYVVNLEAWWSITQTSTSTPTTVSDQLDLNEVFASGPTLVYDDDGVLCGSWSLLASINSNIKIKEYRYVGPQANVN</sequence>